<dbReference type="AlphaFoldDB" id="Q0V019"/>
<evidence type="ECO:0000256" key="1">
    <source>
        <dbReference type="SAM" id="MobiDB-lite"/>
    </source>
</evidence>
<dbReference type="KEGG" id="pno:SNOG_02645"/>
<feature type="region of interest" description="Disordered" evidence="1">
    <location>
        <begin position="21"/>
        <end position="42"/>
    </location>
</feature>
<evidence type="ECO:0000313" key="2">
    <source>
        <dbReference type="EMBL" id="EAT89376.1"/>
    </source>
</evidence>
<name>Q0V019_PHANO</name>
<proteinExistence type="predicted"/>
<accession>Q0V019</accession>
<dbReference type="InParanoid" id="Q0V019"/>
<sequence length="103" mass="11466">MPESSPMYLCDTFQDEQIRFPTPDRIAGKPPNRFTPIDKLPCNSHTIKPGTSHHGLMTDRCALSPGCVQPQSVTQPWEATFQQRIIRRATTSTSAVNVAVARE</sequence>
<protein>
    <submittedName>
        <fullName evidence="2">Uncharacterized protein</fullName>
    </submittedName>
</protein>
<dbReference type="EMBL" id="CH445328">
    <property type="protein sequence ID" value="EAT89376.1"/>
    <property type="molecule type" value="Genomic_DNA"/>
</dbReference>
<dbReference type="Proteomes" id="UP000001055">
    <property type="component" value="Unassembled WGS sequence"/>
</dbReference>
<gene>
    <name evidence="2" type="ORF">SNOG_02645</name>
</gene>
<organism evidence="2 3">
    <name type="scientific">Phaeosphaeria nodorum (strain SN15 / ATCC MYA-4574 / FGSC 10173)</name>
    <name type="common">Glume blotch fungus</name>
    <name type="synonym">Parastagonospora nodorum</name>
    <dbReference type="NCBI Taxonomy" id="321614"/>
    <lineage>
        <taxon>Eukaryota</taxon>
        <taxon>Fungi</taxon>
        <taxon>Dikarya</taxon>
        <taxon>Ascomycota</taxon>
        <taxon>Pezizomycotina</taxon>
        <taxon>Dothideomycetes</taxon>
        <taxon>Pleosporomycetidae</taxon>
        <taxon>Pleosporales</taxon>
        <taxon>Pleosporineae</taxon>
        <taxon>Phaeosphaeriaceae</taxon>
        <taxon>Parastagonospora</taxon>
    </lineage>
</organism>
<dbReference type="GeneID" id="5970101"/>
<evidence type="ECO:0000313" key="3">
    <source>
        <dbReference type="Proteomes" id="UP000001055"/>
    </source>
</evidence>
<reference evidence="3" key="1">
    <citation type="journal article" date="2007" name="Plant Cell">
        <title>Dothideomycete-plant interactions illuminated by genome sequencing and EST analysis of the wheat pathogen Stagonospora nodorum.</title>
        <authorList>
            <person name="Hane J.K."/>
            <person name="Lowe R.G."/>
            <person name="Solomon P.S."/>
            <person name="Tan K.C."/>
            <person name="Schoch C.L."/>
            <person name="Spatafora J.W."/>
            <person name="Crous P.W."/>
            <person name="Kodira C."/>
            <person name="Birren B.W."/>
            <person name="Galagan J.E."/>
            <person name="Torriani S.F."/>
            <person name="McDonald B.A."/>
            <person name="Oliver R.P."/>
        </authorList>
    </citation>
    <scope>NUCLEOTIDE SEQUENCE [LARGE SCALE GENOMIC DNA]</scope>
    <source>
        <strain evidence="3">SN15 / ATCC MYA-4574 / FGSC 10173</strain>
    </source>
</reference>
<dbReference type="RefSeq" id="XP_001793244.1">
    <property type="nucleotide sequence ID" value="XM_001793192.1"/>
</dbReference>